<feature type="domain" description="Histidine kinase" evidence="6">
    <location>
        <begin position="512"/>
        <end position="706"/>
    </location>
</feature>
<gene>
    <name evidence="9" type="ORF">ASR47_1001414</name>
</gene>
<dbReference type="PATRIC" id="fig|1747903.4.peg.428"/>
<dbReference type="PANTHER" id="PTHR24421:SF59">
    <property type="entry name" value="OXYGEN SENSOR HISTIDINE KINASE NREB"/>
    <property type="match status" value="1"/>
</dbReference>
<dbReference type="SMART" id="SM00086">
    <property type="entry name" value="PAC"/>
    <property type="match status" value="2"/>
</dbReference>
<dbReference type="PROSITE" id="PS50113">
    <property type="entry name" value="PAC"/>
    <property type="match status" value="1"/>
</dbReference>
<dbReference type="SMART" id="SM00387">
    <property type="entry name" value="HATPase_c"/>
    <property type="match status" value="1"/>
</dbReference>
<keyword evidence="3" id="KW-0902">Two-component regulatory system</keyword>
<evidence type="ECO:0000256" key="2">
    <source>
        <dbReference type="ARBA" id="ARBA00022777"/>
    </source>
</evidence>
<dbReference type="SUPFAM" id="SSF55874">
    <property type="entry name" value="ATPase domain of HSP90 chaperone/DNA topoisomerase II/histidine kinase"/>
    <property type="match status" value="1"/>
</dbReference>
<evidence type="ECO:0000256" key="5">
    <source>
        <dbReference type="SAM" id="MobiDB-lite"/>
    </source>
</evidence>
<evidence type="ECO:0000313" key="9">
    <source>
        <dbReference type="EMBL" id="OBV36936.1"/>
    </source>
</evidence>
<dbReference type="PANTHER" id="PTHR24421">
    <property type="entry name" value="NITRATE/NITRITE SENSOR PROTEIN NARX-RELATED"/>
    <property type="match status" value="1"/>
</dbReference>
<feature type="domain" description="PAC" evidence="8">
    <location>
        <begin position="268"/>
        <end position="320"/>
    </location>
</feature>
<dbReference type="InterPro" id="IPR000014">
    <property type="entry name" value="PAS"/>
</dbReference>
<dbReference type="Pfam" id="PF07730">
    <property type="entry name" value="HisKA_3"/>
    <property type="match status" value="1"/>
</dbReference>
<dbReference type="STRING" id="1747903.ASR47_1001414"/>
<feature type="region of interest" description="Disordered" evidence="5">
    <location>
        <begin position="1"/>
        <end position="20"/>
    </location>
</feature>
<reference evidence="9 10" key="1">
    <citation type="submission" date="2016-04" db="EMBL/GenBank/DDBJ databases">
        <title>Draft genome sequence of Janthinobacterium psychrotolerans sp. nov., isolated from freshwater sediments in Denmark.</title>
        <authorList>
            <person name="Gong X."/>
            <person name="Skrivergaard S."/>
            <person name="Korsgaard B.S."/>
            <person name="Schreiber L."/>
            <person name="Marshall I.P."/>
            <person name="Finster K."/>
            <person name="Schramm A."/>
        </authorList>
    </citation>
    <scope>NUCLEOTIDE SEQUENCE [LARGE SCALE GENOMIC DNA]</scope>
    <source>
        <strain evidence="9 10">S3-2</strain>
    </source>
</reference>
<dbReference type="Gene3D" id="1.20.5.1930">
    <property type="match status" value="1"/>
</dbReference>
<dbReference type="NCBIfam" id="TIGR00229">
    <property type="entry name" value="sensory_box"/>
    <property type="match status" value="2"/>
</dbReference>
<protein>
    <submittedName>
        <fullName evidence="9">PAS domain S-box-containing protein</fullName>
    </submittedName>
</protein>
<dbReference type="PROSITE" id="PS50109">
    <property type="entry name" value="HIS_KIN"/>
    <property type="match status" value="1"/>
</dbReference>
<dbReference type="InterPro" id="IPR005467">
    <property type="entry name" value="His_kinase_dom"/>
</dbReference>
<dbReference type="PROSITE" id="PS50112">
    <property type="entry name" value="PAS"/>
    <property type="match status" value="3"/>
</dbReference>
<dbReference type="RefSeq" id="WP_245714474.1">
    <property type="nucleotide sequence ID" value="NZ_LOCQ01000062.1"/>
</dbReference>
<feature type="compositionally biased region" description="Low complexity" evidence="5">
    <location>
        <begin position="1"/>
        <end position="13"/>
    </location>
</feature>
<dbReference type="Pfam" id="PF13426">
    <property type="entry name" value="PAS_9"/>
    <property type="match status" value="2"/>
</dbReference>
<evidence type="ECO:0000313" key="10">
    <source>
        <dbReference type="Proteomes" id="UP000092713"/>
    </source>
</evidence>
<dbReference type="InterPro" id="IPR036890">
    <property type="entry name" value="HATPase_C_sf"/>
</dbReference>
<feature type="domain" description="PAS" evidence="7">
    <location>
        <begin position="202"/>
        <end position="240"/>
    </location>
</feature>
<dbReference type="Gene3D" id="3.30.565.10">
    <property type="entry name" value="Histidine kinase-like ATPase, C-terminal domain"/>
    <property type="match status" value="1"/>
</dbReference>
<dbReference type="InterPro" id="IPR001610">
    <property type="entry name" value="PAC"/>
</dbReference>
<dbReference type="InterPro" id="IPR000700">
    <property type="entry name" value="PAS-assoc_C"/>
</dbReference>
<keyword evidence="2" id="KW-0418">Kinase</keyword>
<dbReference type="SUPFAM" id="SSF55785">
    <property type="entry name" value="PYP-like sensor domain (PAS domain)"/>
    <property type="match status" value="3"/>
</dbReference>
<evidence type="ECO:0000256" key="4">
    <source>
        <dbReference type="SAM" id="Coils"/>
    </source>
</evidence>
<dbReference type="InterPro" id="IPR050482">
    <property type="entry name" value="Sensor_HK_TwoCompSys"/>
</dbReference>
<dbReference type="InterPro" id="IPR035965">
    <property type="entry name" value="PAS-like_dom_sf"/>
</dbReference>
<dbReference type="EMBL" id="LOCQ01000062">
    <property type="protein sequence ID" value="OBV36936.1"/>
    <property type="molecule type" value="Genomic_DNA"/>
</dbReference>
<dbReference type="InterPro" id="IPR011712">
    <property type="entry name" value="Sig_transdc_His_kin_sub3_dim/P"/>
</dbReference>
<dbReference type="Pfam" id="PF02518">
    <property type="entry name" value="HATPase_c"/>
    <property type="match status" value="1"/>
</dbReference>
<comment type="caution">
    <text evidence="9">The sequence shown here is derived from an EMBL/GenBank/DDBJ whole genome shotgun (WGS) entry which is preliminary data.</text>
</comment>
<evidence type="ECO:0000256" key="3">
    <source>
        <dbReference type="ARBA" id="ARBA00023012"/>
    </source>
</evidence>
<feature type="coiled-coil region" evidence="4">
    <location>
        <begin position="53"/>
        <end position="90"/>
    </location>
</feature>
<name>A0A1A7BTR5_9BURK</name>
<dbReference type="GO" id="GO:0016020">
    <property type="term" value="C:membrane"/>
    <property type="evidence" value="ECO:0007669"/>
    <property type="project" value="InterPro"/>
</dbReference>
<evidence type="ECO:0000259" key="6">
    <source>
        <dbReference type="PROSITE" id="PS50109"/>
    </source>
</evidence>
<sequence length="718" mass="80038">MSKAGKAGKAARANHGDPFSVRVREQAEQLAAQAPPLPLSLSNEDMLRQLHELQVSQIELQMQNAALAELEQLRSESESSRDRYARLYEEAPASYFSLNRDGVITRANLAASNLLQRDKPQLLARRFEQFIAPEAQGCFRRFLEAVFDSGARQVFEAPLFQRDGLVRIEANLDAGSASVRMLVTDLGDELARESALRRAFVILDTIREGVMVTDSDNRIISVNPAFTTITGYLAEEAIGRDPSFLGAGTHQPQFYKAMWDSLRREGAWFGELVNRRKNGERFVESLSITPMRAPDGATTHFVGVFSDITERKVAEASLRELHRELDQRVIDRTADLLRANQHLQQEVQQRELAQQALRDAERFFHATIDSLSDRVLVLDQEGGLVHANQAYLQFSGHAPGELPYLQFCATDPRWRRGAGHELAAGIASVIAGQADAYALEYEFATEAGAHWSLAKVSRFRGEGPLRVVVAHTDITERKLMDSALRQSHAQLRQLALHLETVKEDERKRISRDIHDELGQNLLALRIDISMLSARTQHAHPRLHRRVASVLDNIDTTIKSVRGIMNELRPMALDLGLQAAIEWQVGDFRKRSGIVCHLQIADEALFAAIGSQAEIALFRIVQEALSNVLRHAQASVVELEFHCDARAVYVSISDNGVGITAQQQRKKQCFGLIGIRERVRALDGQLEIGAPASGSGCRLWLQVPLRVPAPGAQMIQKVQ</sequence>
<keyword evidence="1" id="KW-0808">Transferase</keyword>
<organism evidence="9 10">
    <name type="scientific">Janthinobacterium psychrotolerans</name>
    <dbReference type="NCBI Taxonomy" id="1747903"/>
    <lineage>
        <taxon>Bacteria</taxon>
        <taxon>Pseudomonadati</taxon>
        <taxon>Pseudomonadota</taxon>
        <taxon>Betaproteobacteria</taxon>
        <taxon>Burkholderiales</taxon>
        <taxon>Oxalobacteraceae</taxon>
        <taxon>Janthinobacterium</taxon>
    </lineage>
</organism>
<dbReference type="InterPro" id="IPR003594">
    <property type="entry name" value="HATPase_dom"/>
</dbReference>
<dbReference type="Proteomes" id="UP000092713">
    <property type="component" value="Unassembled WGS sequence"/>
</dbReference>
<feature type="domain" description="PAS" evidence="7">
    <location>
        <begin position="360"/>
        <end position="402"/>
    </location>
</feature>
<accession>A0A1A7BTR5</accession>
<proteinExistence type="predicted"/>
<keyword evidence="4" id="KW-0175">Coiled coil</keyword>
<evidence type="ECO:0000256" key="1">
    <source>
        <dbReference type="ARBA" id="ARBA00022679"/>
    </source>
</evidence>
<dbReference type="Gene3D" id="3.30.450.20">
    <property type="entry name" value="PAS domain"/>
    <property type="match status" value="3"/>
</dbReference>
<dbReference type="SMART" id="SM00091">
    <property type="entry name" value="PAS"/>
    <property type="match status" value="3"/>
</dbReference>
<dbReference type="AlphaFoldDB" id="A0A1A7BTR5"/>
<evidence type="ECO:0000259" key="7">
    <source>
        <dbReference type="PROSITE" id="PS50112"/>
    </source>
</evidence>
<dbReference type="Pfam" id="PF13188">
    <property type="entry name" value="PAS_8"/>
    <property type="match status" value="1"/>
</dbReference>
<keyword evidence="10" id="KW-1185">Reference proteome</keyword>
<feature type="domain" description="PAS" evidence="7">
    <location>
        <begin position="80"/>
        <end position="150"/>
    </location>
</feature>
<evidence type="ECO:0000259" key="8">
    <source>
        <dbReference type="PROSITE" id="PS50113"/>
    </source>
</evidence>
<dbReference type="CDD" id="cd16917">
    <property type="entry name" value="HATPase_UhpB-NarQ-NarX-like"/>
    <property type="match status" value="1"/>
</dbReference>
<dbReference type="CDD" id="cd00130">
    <property type="entry name" value="PAS"/>
    <property type="match status" value="2"/>
</dbReference>
<dbReference type="GO" id="GO:0046983">
    <property type="term" value="F:protein dimerization activity"/>
    <property type="evidence" value="ECO:0007669"/>
    <property type="project" value="InterPro"/>
</dbReference>
<dbReference type="GO" id="GO:0000155">
    <property type="term" value="F:phosphorelay sensor kinase activity"/>
    <property type="evidence" value="ECO:0007669"/>
    <property type="project" value="InterPro"/>
</dbReference>